<evidence type="ECO:0000256" key="5">
    <source>
        <dbReference type="ARBA" id="ARBA00022692"/>
    </source>
</evidence>
<keyword evidence="4" id="KW-1003">Cell membrane</keyword>
<dbReference type="EMBL" id="CP079105">
    <property type="protein sequence ID" value="QXQ13722.1"/>
    <property type="molecule type" value="Genomic_DNA"/>
</dbReference>
<comment type="similarity">
    <text evidence="2">Belongs to the AzlC family.</text>
</comment>
<reference evidence="9" key="1">
    <citation type="submission" date="2021-07" db="EMBL/GenBank/DDBJ databases">
        <title>Candidatus Kaistella beijingensis sp. nov. isolated from a municipal wastewater treatment plant is involved in sludge foaming.</title>
        <authorList>
            <person name="Song Y."/>
            <person name="Liu S.-J."/>
        </authorList>
    </citation>
    <scope>NUCLEOTIDE SEQUENCE</scope>
    <source>
        <strain evidence="9">DSM 43998</strain>
    </source>
</reference>
<feature type="transmembrane region" description="Helical" evidence="8">
    <location>
        <begin position="128"/>
        <end position="152"/>
    </location>
</feature>
<dbReference type="RefSeq" id="WP_083529973.1">
    <property type="nucleotide sequence ID" value="NZ_CBCRUZ010000005.1"/>
</dbReference>
<evidence type="ECO:0000256" key="7">
    <source>
        <dbReference type="ARBA" id="ARBA00023136"/>
    </source>
</evidence>
<feature type="transmembrane region" description="Helical" evidence="8">
    <location>
        <begin position="191"/>
        <end position="223"/>
    </location>
</feature>
<keyword evidence="7 8" id="KW-0472">Membrane</keyword>
<dbReference type="Proteomes" id="UP000887023">
    <property type="component" value="Chromosome"/>
</dbReference>
<evidence type="ECO:0000256" key="3">
    <source>
        <dbReference type="ARBA" id="ARBA00022448"/>
    </source>
</evidence>
<comment type="subcellular location">
    <subcellularLocation>
        <location evidence="1">Cell membrane</location>
        <topology evidence="1">Multi-pass membrane protein</topology>
    </subcellularLocation>
</comment>
<evidence type="ECO:0000256" key="6">
    <source>
        <dbReference type="ARBA" id="ARBA00022989"/>
    </source>
</evidence>
<dbReference type="Pfam" id="PF03591">
    <property type="entry name" value="AzlC"/>
    <property type="match status" value="1"/>
</dbReference>
<sequence length="230" mass="23135">MRSILRTVDRQTVQEIGLVCLADGVVGVSFGVIAVAEGFPVWLPMALSVLVFAGAAQFLFLAVVAGGGSPLAAALAGVVVNARHLPFGLAVADALGPGRWQRLIGAHLITDESAAFTLARVEPGTRRAVFWLSGLALFVGWNAGVLAGVSIGTALAGTSLADPAVLGLDAAFPAVLLALVLPALREPVARAAALLGAGIAVPASAVLPAGVPVLLALLGLVLVPLLERAR</sequence>
<evidence type="ECO:0000313" key="9">
    <source>
        <dbReference type="EMBL" id="QXQ13722.1"/>
    </source>
</evidence>
<protein>
    <submittedName>
        <fullName evidence="9">AzlC family ABC transporter permease</fullName>
    </submittedName>
</protein>
<evidence type="ECO:0000256" key="1">
    <source>
        <dbReference type="ARBA" id="ARBA00004651"/>
    </source>
</evidence>
<dbReference type="PANTHER" id="PTHR34979">
    <property type="entry name" value="INNER MEMBRANE PROTEIN YGAZ"/>
    <property type="match status" value="1"/>
</dbReference>
<keyword evidence="10" id="KW-1185">Reference proteome</keyword>
<name>A0ABX8S983_9ACTN</name>
<evidence type="ECO:0000256" key="2">
    <source>
        <dbReference type="ARBA" id="ARBA00010735"/>
    </source>
</evidence>
<proteinExistence type="inferred from homology"/>
<keyword evidence="3" id="KW-0813">Transport</keyword>
<keyword evidence="6 8" id="KW-1133">Transmembrane helix</keyword>
<organism evidence="9 10">
    <name type="scientific">Skermania pinensis</name>
    <dbReference type="NCBI Taxonomy" id="39122"/>
    <lineage>
        <taxon>Bacteria</taxon>
        <taxon>Bacillati</taxon>
        <taxon>Actinomycetota</taxon>
        <taxon>Actinomycetes</taxon>
        <taxon>Mycobacteriales</taxon>
        <taxon>Gordoniaceae</taxon>
        <taxon>Skermania</taxon>
    </lineage>
</organism>
<accession>A0ABX8S983</accession>
<keyword evidence="5 8" id="KW-0812">Transmembrane</keyword>
<evidence type="ECO:0000313" key="10">
    <source>
        <dbReference type="Proteomes" id="UP000887023"/>
    </source>
</evidence>
<evidence type="ECO:0000256" key="8">
    <source>
        <dbReference type="SAM" id="Phobius"/>
    </source>
</evidence>
<dbReference type="PANTHER" id="PTHR34979:SF1">
    <property type="entry name" value="INNER MEMBRANE PROTEIN YGAZ"/>
    <property type="match status" value="1"/>
</dbReference>
<gene>
    <name evidence="9" type="ORF">KV203_18330</name>
</gene>
<dbReference type="InterPro" id="IPR011606">
    <property type="entry name" value="Brnchd-chn_aa_trnsp_permease"/>
</dbReference>
<evidence type="ECO:0000256" key="4">
    <source>
        <dbReference type="ARBA" id="ARBA00022475"/>
    </source>
</evidence>
<feature type="transmembrane region" description="Helical" evidence="8">
    <location>
        <begin position="12"/>
        <end position="36"/>
    </location>
</feature>